<feature type="domain" description="RDD" evidence="8">
    <location>
        <begin position="131"/>
        <end position="273"/>
    </location>
</feature>
<keyword evidence="3 7" id="KW-0812">Transmembrane</keyword>
<proteinExistence type="predicted"/>
<keyword evidence="4 7" id="KW-1133">Transmembrane helix</keyword>
<evidence type="ECO:0000313" key="9">
    <source>
        <dbReference type="EMBL" id="KAA1257831.1"/>
    </source>
</evidence>
<protein>
    <submittedName>
        <fullName evidence="9">RDD family protein</fullName>
    </submittedName>
</protein>
<organism evidence="9 10">
    <name type="scientific">Rubripirellula obstinata</name>
    <dbReference type="NCBI Taxonomy" id="406547"/>
    <lineage>
        <taxon>Bacteria</taxon>
        <taxon>Pseudomonadati</taxon>
        <taxon>Planctomycetota</taxon>
        <taxon>Planctomycetia</taxon>
        <taxon>Pirellulales</taxon>
        <taxon>Pirellulaceae</taxon>
        <taxon>Rubripirellula</taxon>
    </lineage>
</organism>
<dbReference type="RefSeq" id="WP_084422530.1">
    <property type="nucleotide sequence ID" value="NZ_LWSK01000030.1"/>
</dbReference>
<gene>
    <name evidence="9" type="ORF">LF1_03210</name>
</gene>
<feature type="transmembrane region" description="Helical" evidence="7">
    <location>
        <begin position="177"/>
        <end position="200"/>
    </location>
</feature>
<name>A0A5B1CC67_9BACT</name>
<dbReference type="PANTHER" id="PTHR36115:SF4">
    <property type="entry name" value="MEMBRANE PROTEIN"/>
    <property type="match status" value="1"/>
</dbReference>
<dbReference type="InterPro" id="IPR010432">
    <property type="entry name" value="RDD"/>
</dbReference>
<feature type="transmembrane region" description="Helical" evidence="7">
    <location>
        <begin position="236"/>
        <end position="261"/>
    </location>
</feature>
<feature type="transmembrane region" description="Helical" evidence="7">
    <location>
        <begin position="145"/>
        <end position="165"/>
    </location>
</feature>
<feature type="compositionally biased region" description="Low complexity" evidence="6">
    <location>
        <begin position="33"/>
        <end position="51"/>
    </location>
</feature>
<comment type="caution">
    <text evidence="9">The sequence shown here is derived from an EMBL/GenBank/DDBJ whole genome shotgun (WGS) entry which is preliminary data.</text>
</comment>
<evidence type="ECO:0000256" key="6">
    <source>
        <dbReference type="SAM" id="MobiDB-lite"/>
    </source>
</evidence>
<dbReference type="Pfam" id="PF06271">
    <property type="entry name" value="RDD"/>
    <property type="match status" value="1"/>
</dbReference>
<evidence type="ECO:0000256" key="7">
    <source>
        <dbReference type="SAM" id="Phobius"/>
    </source>
</evidence>
<keyword evidence="5 7" id="KW-0472">Membrane</keyword>
<dbReference type="OrthoDB" id="8612316at2"/>
<dbReference type="Proteomes" id="UP000322699">
    <property type="component" value="Unassembled WGS sequence"/>
</dbReference>
<dbReference type="AlphaFoldDB" id="A0A5B1CC67"/>
<reference evidence="9 10" key="1">
    <citation type="submission" date="2019-08" db="EMBL/GenBank/DDBJ databases">
        <title>Deep-cultivation of Planctomycetes and their phenomic and genomic characterization uncovers novel biology.</title>
        <authorList>
            <person name="Wiegand S."/>
            <person name="Jogler M."/>
            <person name="Boedeker C."/>
            <person name="Pinto D."/>
            <person name="Vollmers J."/>
            <person name="Rivas-Marin E."/>
            <person name="Kohn T."/>
            <person name="Peeters S.H."/>
            <person name="Heuer A."/>
            <person name="Rast P."/>
            <person name="Oberbeckmann S."/>
            <person name="Bunk B."/>
            <person name="Jeske O."/>
            <person name="Meyerdierks A."/>
            <person name="Storesund J.E."/>
            <person name="Kallscheuer N."/>
            <person name="Luecker S."/>
            <person name="Lage O.M."/>
            <person name="Pohl T."/>
            <person name="Merkel B.J."/>
            <person name="Hornburger P."/>
            <person name="Mueller R.-W."/>
            <person name="Bruemmer F."/>
            <person name="Labrenz M."/>
            <person name="Spormann A.M."/>
            <person name="Op Den Camp H."/>
            <person name="Overmann J."/>
            <person name="Amann R."/>
            <person name="Jetten M.S.M."/>
            <person name="Mascher T."/>
            <person name="Medema M.H."/>
            <person name="Devos D.P."/>
            <person name="Kaster A.-K."/>
            <person name="Ovreas L."/>
            <person name="Rohde M."/>
            <person name="Galperin M.Y."/>
            <person name="Jogler C."/>
        </authorList>
    </citation>
    <scope>NUCLEOTIDE SEQUENCE [LARGE SCALE GENOMIC DNA]</scope>
    <source>
        <strain evidence="9 10">LF1</strain>
    </source>
</reference>
<evidence type="ECO:0000256" key="2">
    <source>
        <dbReference type="ARBA" id="ARBA00022475"/>
    </source>
</evidence>
<keyword evidence="10" id="KW-1185">Reference proteome</keyword>
<evidence type="ECO:0000256" key="4">
    <source>
        <dbReference type="ARBA" id="ARBA00022989"/>
    </source>
</evidence>
<evidence type="ECO:0000313" key="10">
    <source>
        <dbReference type="Proteomes" id="UP000322699"/>
    </source>
</evidence>
<keyword evidence="2" id="KW-1003">Cell membrane</keyword>
<evidence type="ECO:0000256" key="3">
    <source>
        <dbReference type="ARBA" id="ARBA00022692"/>
    </source>
</evidence>
<sequence>MKIKCPACSNVLSIPDAAAGKVVKCPCGKQLRAPAAAGPPAAATPSATRPPATRPPSPARRPAAAPSNFDGDGFFDELTESDLQPVKAVNKPGRAEVRDHSAGAKLLNQYSPGSGGAAAAGGQRVADMTLATPGSRILATLLDGLMYAVIIGAGFGIGIAILAIFGAGPNGEPSAGVFLAFNIVTWASIAIAYLINIVLISKSGMSVGKKAMGIRMVNSQTGVTASFADGWFTRNVVFGFLTGIPVIGFIIAIVDLVYLFMDGHETLHDKLAKTMVVQN</sequence>
<dbReference type="PANTHER" id="PTHR36115">
    <property type="entry name" value="PROLINE-RICH ANTIGEN HOMOLOG-RELATED"/>
    <property type="match status" value="1"/>
</dbReference>
<dbReference type="GO" id="GO:0005886">
    <property type="term" value="C:plasma membrane"/>
    <property type="evidence" value="ECO:0007669"/>
    <property type="project" value="UniProtKB-SubCell"/>
</dbReference>
<evidence type="ECO:0000259" key="8">
    <source>
        <dbReference type="Pfam" id="PF06271"/>
    </source>
</evidence>
<dbReference type="InterPro" id="IPR051791">
    <property type="entry name" value="Pra-immunoreactive"/>
</dbReference>
<feature type="region of interest" description="Disordered" evidence="6">
    <location>
        <begin position="33"/>
        <end position="76"/>
    </location>
</feature>
<comment type="subcellular location">
    <subcellularLocation>
        <location evidence="1">Cell membrane</location>
        <topology evidence="1">Multi-pass membrane protein</topology>
    </subcellularLocation>
</comment>
<dbReference type="EMBL" id="VRLW01000001">
    <property type="protein sequence ID" value="KAA1257831.1"/>
    <property type="molecule type" value="Genomic_DNA"/>
</dbReference>
<accession>A0A5B1CC67</accession>
<evidence type="ECO:0000256" key="5">
    <source>
        <dbReference type="ARBA" id="ARBA00023136"/>
    </source>
</evidence>
<evidence type="ECO:0000256" key="1">
    <source>
        <dbReference type="ARBA" id="ARBA00004651"/>
    </source>
</evidence>